<keyword evidence="5" id="KW-1185">Reference proteome</keyword>
<feature type="signal peptide" evidence="2">
    <location>
        <begin position="1"/>
        <end position="24"/>
    </location>
</feature>
<evidence type="ECO:0000313" key="5">
    <source>
        <dbReference type="Proteomes" id="UP000250079"/>
    </source>
</evidence>
<dbReference type="RefSeq" id="WP_088916490.1">
    <property type="nucleotide sequence ID" value="NZ_CP018632.1"/>
</dbReference>
<feature type="chain" id="PRO_5016273455" description="YHYH domain-containing protein" evidence="2">
    <location>
        <begin position="25"/>
        <end position="334"/>
    </location>
</feature>
<feature type="region of interest" description="Disordered" evidence="1">
    <location>
        <begin position="311"/>
        <end position="334"/>
    </location>
</feature>
<reference evidence="4 5" key="1">
    <citation type="submission" date="2016-12" db="EMBL/GenBank/DDBJ databases">
        <authorList>
            <person name="Song W.-J."/>
            <person name="Kurnit D.M."/>
        </authorList>
    </citation>
    <scope>NUCLEOTIDE SEQUENCE [LARGE SCALE GENOMIC DNA]</scope>
    <source>
        <strain evidence="4 5">IMCC3135</strain>
    </source>
</reference>
<feature type="domain" description="YHYH" evidence="3">
    <location>
        <begin position="259"/>
        <end position="296"/>
    </location>
</feature>
<dbReference type="InterPro" id="IPR025924">
    <property type="entry name" value="YHYH_dom"/>
</dbReference>
<sequence length="334" mass="35086">MTCKHLKNMGLAGMFLLAASNANADIDLSRFDDGAILSSPEIVECTLKTGATAECAQFLVKYKPDNLQIGPFCPQTLDETGGIWAWDGEDAGLYRLDRAFFEMLATLGFDFTDEGDNLNISDPSAGRPVSDHTCLEAAEDTTVEMTVLIPVAPQQAESLTDLGTVAKVGLALDGVPIFADAPSVLQTGHLPALDTCGGHIDPGGWYHWHATATDINSVFSHENVDADCALPQSSSALFGYAFDGYAMYGSTDANGSLPTDLDVCNGHTGVTEQSQSGEYHYHATAQFPNLPACLSGVQAVNNFVTTAKQGIGSANGMPGPGPGQGPDQGPRPKP</sequence>
<dbReference type="EMBL" id="CP018632">
    <property type="protein sequence ID" value="ASJ71005.1"/>
    <property type="molecule type" value="Genomic_DNA"/>
</dbReference>
<organism evidence="4 5">
    <name type="scientific">Granulosicoccus antarcticus IMCC3135</name>
    <dbReference type="NCBI Taxonomy" id="1192854"/>
    <lineage>
        <taxon>Bacteria</taxon>
        <taxon>Pseudomonadati</taxon>
        <taxon>Pseudomonadota</taxon>
        <taxon>Gammaproteobacteria</taxon>
        <taxon>Chromatiales</taxon>
        <taxon>Granulosicoccaceae</taxon>
        <taxon>Granulosicoccus</taxon>
    </lineage>
</organism>
<feature type="domain" description="YHYH" evidence="3">
    <location>
        <begin position="148"/>
        <end position="251"/>
    </location>
</feature>
<name>A0A2Z2NKG5_9GAMM</name>
<dbReference type="Proteomes" id="UP000250079">
    <property type="component" value="Chromosome"/>
</dbReference>
<feature type="compositionally biased region" description="Pro residues" evidence="1">
    <location>
        <begin position="319"/>
        <end position="334"/>
    </location>
</feature>
<evidence type="ECO:0000256" key="1">
    <source>
        <dbReference type="SAM" id="MobiDB-lite"/>
    </source>
</evidence>
<keyword evidence="2" id="KW-0732">Signal</keyword>
<dbReference type="OrthoDB" id="9796530at2"/>
<accession>A0A2Z2NKG5</accession>
<evidence type="ECO:0000256" key="2">
    <source>
        <dbReference type="SAM" id="SignalP"/>
    </source>
</evidence>
<proteinExistence type="predicted"/>
<protein>
    <recommendedName>
        <fullName evidence="3">YHYH domain-containing protein</fullName>
    </recommendedName>
</protein>
<gene>
    <name evidence="4" type="ORF">IMCC3135_04460</name>
</gene>
<dbReference type="AlphaFoldDB" id="A0A2Z2NKG5"/>
<evidence type="ECO:0000313" key="4">
    <source>
        <dbReference type="EMBL" id="ASJ71005.1"/>
    </source>
</evidence>
<evidence type="ECO:0000259" key="3">
    <source>
        <dbReference type="Pfam" id="PF14240"/>
    </source>
</evidence>
<dbReference type="KEGG" id="gai:IMCC3135_04460"/>
<dbReference type="Pfam" id="PF14240">
    <property type="entry name" value="YHYH"/>
    <property type="match status" value="2"/>
</dbReference>